<proteinExistence type="predicted"/>
<protein>
    <submittedName>
        <fullName evidence="1">Uncharacterized protein</fullName>
    </submittedName>
</protein>
<evidence type="ECO:0000313" key="1">
    <source>
        <dbReference type="EMBL" id="KAJ8629952.1"/>
    </source>
</evidence>
<dbReference type="EMBL" id="CM056815">
    <property type="protein sequence ID" value="KAJ8629952.1"/>
    <property type="molecule type" value="Genomic_DNA"/>
</dbReference>
<dbReference type="Proteomes" id="UP001234297">
    <property type="component" value="Chromosome 7"/>
</dbReference>
<gene>
    <name evidence="1" type="ORF">MRB53_023275</name>
</gene>
<comment type="caution">
    <text evidence="1">The sequence shown here is derived from an EMBL/GenBank/DDBJ whole genome shotgun (WGS) entry which is preliminary data.</text>
</comment>
<sequence>MAASKAFSVISFTLLVAMMLLSSHVASANPDESIMPMVKMGRKVLGVVVDAYGTPKNEPPIPRYADPGFGGGPILPP</sequence>
<reference evidence="1 2" key="1">
    <citation type="journal article" date="2022" name="Hortic Res">
        <title>A haplotype resolved chromosomal level avocado genome allows analysis of novel avocado genes.</title>
        <authorList>
            <person name="Nath O."/>
            <person name="Fletcher S.J."/>
            <person name="Hayward A."/>
            <person name="Shaw L.M."/>
            <person name="Masouleh A.K."/>
            <person name="Furtado A."/>
            <person name="Henry R.J."/>
            <person name="Mitter N."/>
        </authorList>
    </citation>
    <scope>NUCLEOTIDE SEQUENCE [LARGE SCALE GENOMIC DNA]</scope>
    <source>
        <strain evidence="2">cv. Hass</strain>
    </source>
</reference>
<evidence type="ECO:0000313" key="2">
    <source>
        <dbReference type="Proteomes" id="UP001234297"/>
    </source>
</evidence>
<accession>A0ACC2L8Y4</accession>
<keyword evidence="2" id="KW-1185">Reference proteome</keyword>
<name>A0ACC2L8Y4_PERAE</name>
<organism evidence="1 2">
    <name type="scientific">Persea americana</name>
    <name type="common">Avocado</name>
    <dbReference type="NCBI Taxonomy" id="3435"/>
    <lineage>
        <taxon>Eukaryota</taxon>
        <taxon>Viridiplantae</taxon>
        <taxon>Streptophyta</taxon>
        <taxon>Embryophyta</taxon>
        <taxon>Tracheophyta</taxon>
        <taxon>Spermatophyta</taxon>
        <taxon>Magnoliopsida</taxon>
        <taxon>Magnoliidae</taxon>
        <taxon>Laurales</taxon>
        <taxon>Lauraceae</taxon>
        <taxon>Persea</taxon>
    </lineage>
</organism>